<dbReference type="SUPFAM" id="SSF101478">
    <property type="entry name" value="ADP-ribosylglycohydrolase"/>
    <property type="match status" value="1"/>
</dbReference>
<dbReference type="OrthoDB" id="9798107at2"/>
<comment type="cofactor">
    <cofactor evidence="1">
        <name>Mg(2+)</name>
        <dbReference type="ChEBI" id="CHEBI:18420"/>
    </cofactor>
    <text evidence="1">Binds 2 magnesium ions per subunit.</text>
</comment>
<organism evidence="2 3">
    <name type="scientific">Anabaenopsis circularis NIES-21</name>
    <dbReference type="NCBI Taxonomy" id="1085406"/>
    <lineage>
        <taxon>Bacteria</taxon>
        <taxon>Bacillati</taxon>
        <taxon>Cyanobacteriota</taxon>
        <taxon>Cyanophyceae</taxon>
        <taxon>Nostocales</taxon>
        <taxon>Nodulariaceae</taxon>
        <taxon>Anabaenopsis</taxon>
    </lineage>
</organism>
<dbReference type="Proteomes" id="UP000218287">
    <property type="component" value="Chromosome"/>
</dbReference>
<dbReference type="AlphaFoldDB" id="A0A1Z4GP76"/>
<evidence type="ECO:0000313" key="3">
    <source>
        <dbReference type="Proteomes" id="UP000218287"/>
    </source>
</evidence>
<feature type="binding site" evidence="1">
    <location>
        <position position="35"/>
    </location>
    <ligand>
        <name>Mg(2+)</name>
        <dbReference type="ChEBI" id="CHEBI:18420"/>
        <label>1</label>
    </ligand>
</feature>
<dbReference type="InterPro" id="IPR005502">
    <property type="entry name" value="Ribosyl_crysJ1"/>
</dbReference>
<reference evidence="2 3" key="1">
    <citation type="submission" date="2017-06" db="EMBL/GenBank/DDBJ databases">
        <title>Genome sequencing of cyanobaciteial culture collection at National Institute for Environmental Studies (NIES).</title>
        <authorList>
            <person name="Hirose Y."/>
            <person name="Shimura Y."/>
            <person name="Fujisawa T."/>
            <person name="Nakamura Y."/>
            <person name="Kawachi M."/>
        </authorList>
    </citation>
    <scope>NUCLEOTIDE SEQUENCE [LARGE SCALE GENOMIC DNA]</scope>
    <source>
        <strain evidence="2 3">NIES-21</strain>
    </source>
</reference>
<gene>
    <name evidence="2" type="ORF">NIES21_51630</name>
</gene>
<protein>
    <submittedName>
        <fullName evidence="2">ADP-ribosylation/crystallin J1</fullName>
    </submittedName>
</protein>
<keyword evidence="1" id="KW-0479">Metal-binding</keyword>
<feature type="binding site" evidence="1">
    <location>
        <position position="36"/>
    </location>
    <ligand>
        <name>Mg(2+)</name>
        <dbReference type="ChEBI" id="CHEBI:18420"/>
        <label>1</label>
    </ligand>
</feature>
<dbReference type="GO" id="GO:0046872">
    <property type="term" value="F:metal ion binding"/>
    <property type="evidence" value="ECO:0007669"/>
    <property type="project" value="UniProtKB-KW"/>
</dbReference>
<feature type="binding site" evidence="1">
    <location>
        <position position="216"/>
    </location>
    <ligand>
        <name>Mg(2+)</name>
        <dbReference type="ChEBI" id="CHEBI:18420"/>
        <label>1</label>
    </ligand>
</feature>
<proteinExistence type="predicted"/>
<sequence>MLGAIAGDIIGSVYEVNNIKTKDFPLFDRQCRFTDDTVLTVAVAEIILDGGNLLDSNQYIEQFKSYFRRYPYAGYGSTFRTWANSSSSEPYNSWGNGSAMRVSPIAFALNDLATVLQAAKSCAEVTHNHPEGIKGAQATAAAIFLARTGYDKPAIKAYIQTNFGYDLEITLDQIRPTYKFDVSCQGSVPPAIIAFLESNDYEDAIRNAISVGGDSDTIACITGGIAQAYYHGLPKAIAEQTLSHLNEHLYTITEKFMLQYCA</sequence>
<evidence type="ECO:0000256" key="1">
    <source>
        <dbReference type="PIRSR" id="PIRSR605502-1"/>
    </source>
</evidence>
<feature type="binding site" evidence="1">
    <location>
        <position position="214"/>
    </location>
    <ligand>
        <name>Mg(2+)</name>
        <dbReference type="ChEBI" id="CHEBI:18420"/>
        <label>1</label>
    </ligand>
</feature>
<name>A0A1Z4GP76_9CYAN</name>
<dbReference type="PANTHER" id="PTHR16222:SF12">
    <property type="entry name" value="ADP-RIBOSYLGLYCOHYDROLASE-RELATED"/>
    <property type="match status" value="1"/>
</dbReference>
<accession>A0A1Z4GP76</accession>
<dbReference type="InterPro" id="IPR050792">
    <property type="entry name" value="ADP-ribosylglycohydrolase"/>
</dbReference>
<dbReference type="PANTHER" id="PTHR16222">
    <property type="entry name" value="ADP-RIBOSYLGLYCOHYDROLASE"/>
    <property type="match status" value="1"/>
</dbReference>
<keyword evidence="1" id="KW-0460">Magnesium</keyword>
<dbReference type="InterPro" id="IPR036705">
    <property type="entry name" value="Ribosyl_crysJ1_sf"/>
</dbReference>
<dbReference type="EMBL" id="AP018174">
    <property type="protein sequence ID" value="BAY19303.1"/>
    <property type="molecule type" value="Genomic_DNA"/>
</dbReference>
<dbReference type="Pfam" id="PF03747">
    <property type="entry name" value="ADP_ribosyl_GH"/>
    <property type="match status" value="1"/>
</dbReference>
<evidence type="ECO:0000313" key="2">
    <source>
        <dbReference type="EMBL" id="BAY19303.1"/>
    </source>
</evidence>
<keyword evidence="3" id="KW-1185">Reference proteome</keyword>
<feature type="binding site" evidence="1">
    <location>
        <position position="34"/>
    </location>
    <ligand>
        <name>Mg(2+)</name>
        <dbReference type="ChEBI" id="CHEBI:18420"/>
        <label>1</label>
    </ligand>
</feature>
<dbReference type="Gene3D" id="1.10.4080.10">
    <property type="entry name" value="ADP-ribosylation/Crystallin J1"/>
    <property type="match status" value="1"/>
</dbReference>
<feature type="binding site" evidence="1">
    <location>
        <position position="217"/>
    </location>
    <ligand>
        <name>Mg(2+)</name>
        <dbReference type="ChEBI" id="CHEBI:18420"/>
        <label>1</label>
    </ligand>
</feature>